<proteinExistence type="predicted"/>
<organism evidence="5 6">
    <name type="scientific">Naegleria fowleri</name>
    <name type="common">Brain eating amoeba</name>
    <dbReference type="NCBI Taxonomy" id="5763"/>
    <lineage>
        <taxon>Eukaryota</taxon>
        <taxon>Discoba</taxon>
        <taxon>Heterolobosea</taxon>
        <taxon>Tetramitia</taxon>
        <taxon>Eutetramitia</taxon>
        <taxon>Vahlkampfiidae</taxon>
        <taxon>Naegleria</taxon>
    </lineage>
</organism>
<accession>A0A6A5C5D3</accession>
<dbReference type="Gene3D" id="1.25.10.10">
    <property type="entry name" value="Leucine-rich Repeat Variant"/>
    <property type="match status" value="2"/>
</dbReference>
<dbReference type="AlphaFoldDB" id="A0A6A5C5D3"/>
<reference evidence="5 6" key="1">
    <citation type="journal article" date="2019" name="Sci. Rep.">
        <title>Nanopore sequencing improves the draft genome of the human pathogenic amoeba Naegleria fowleri.</title>
        <authorList>
            <person name="Liechti N."/>
            <person name="Schurch N."/>
            <person name="Bruggmann R."/>
            <person name="Wittwer M."/>
        </authorList>
    </citation>
    <scope>NUCLEOTIDE SEQUENCE [LARGE SCALE GENOMIC DNA]</scope>
    <source>
        <strain evidence="5 6">ATCC 30894</strain>
    </source>
</reference>
<evidence type="ECO:0000259" key="4">
    <source>
        <dbReference type="Pfam" id="PF25458"/>
    </source>
</evidence>
<name>A0A6A5C5D3_NAEFO</name>
<dbReference type="SUPFAM" id="SSF48371">
    <property type="entry name" value="ARM repeat"/>
    <property type="match status" value="1"/>
</dbReference>
<dbReference type="RefSeq" id="XP_044565418.1">
    <property type="nucleotide sequence ID" value="XM_044703790.1"/>
</dbReference>
<evidence type="ECO:0000256" key="1">
    <source>
        <dbReference type="ARBA" id="ARBA00004123"/>
    </source>
</evidence>
<protein>
    <recommendedName>
        <fullName evidence="4">Integrator complex subunit 4/Protein SIEL C-terminal Ig-like domain-containing protein</fullName>
    </recommendedName>
</protein>
<sequence>MKRSFQELYSSNTFGSDEDDGDTQAESVNTPSTEVGKESFITESSANIKTKEIREMELFIKQLLDSKTLLERKALLTLLITYFSPSSDNFILNGLSFLQHSSSLLSYLKNVFQYLSTDVGGVDPLYDRDLIVLFIRFVASIVSSNVERQDIANLMEDIDWLSYLLSHESHKIKRQAYNGLIEIATKSSKFAQSIFQVLPPHEKVLCDWDQGIRKTYVELLSITYPLNGGENNKTISIMEILRSCLYDRDTRVRAQAIDSFITLYRRGMQLSFDLYPEAVNSLHDDTEEVREKGLELITLLAQIYPNRTVTHSGSQLTLVEDAFGKICNAVRDHVVSVRTKACRMLGKLKGVKESLLLEGFGKIELEYTPKYHRKKQQRDEEDANTKKKTIQQKQMIMEQDLSNYEFAEQDVDGEISIKGTEKDALLYSGAVGTFVLALEDQYRSVRMAIIESICELNKESELFSRKSVDYLIEMFNDEIDSVRIHAIDSVSKISASSLRFDEEQLQIVLAILEDSNSEIRTSVRNLLRVIVLSNARCLQAAIRALLINNLRKYRSDIDQIYTCLRDLAKNHSKLTEFLIEELLRLERYIMPTEYKVDDEYYTGLCVAIFSASEENSRIPNHLPKYMYKHYAYLRSKYPNLFPTLTIKTLNMNSNSMTYTFSENDLSLEKPSKKQKPVFDFMMDSNSLVLPFVNAFNQIRHLALNSEREDPVSAMKTLRSELKKTPKSKDRNLNVFIHFLNIYCACCQNYLSILQALQFKMIGPSIFKNIIQMTYKIEKLFGNLNVNILQQLMCLRLVVYVKYLVNSAEKTTNIFSINDHSSIQKMRQLARAIQQFSNDHNLPLDPRVAEIMNHLIESHEVSLAHLSKIQFYPAELTLHDVGRMQLKQCTIISPVPNVEKPIEYQPFISLSIPIQCTMRDVSLQNDQLFINVSFPDGTHSIFPIDNLKDISTSSNGDDIHKVVLSKEIQLRTEWWSEACPIEISIASSFATQIPNEFSLIESSSSNDSMNSTSVSQVTSSCLVPLSKSVQILIHPKLK</sequence>
<evidence type="ECO:0000313" key="5">
    <source>
        <dbReference type="EMBL" id="KAF0980705.1"/>
    </source>
</evidence>
<evidence type="ECO:0000313" key="6">
    <source>
        <dbReference type="Proteomes" id="UP000444721"/>
    </source>
</evidence>
<dbReference type="Pfam" id="PF25458">
    <property type="entry name" value="INTS4_C"/>
    <property type="match status" value="1"/>
</dbReference>
<dbReference type="Pfam" id="PF13646">
    <property type="entry name" value="HEAT_2"/>
    <property type="match status" value="1"/>
</dbReference>
<dbReference type="VEuPathDB" id="AmoebaDB:FDP41_013188"/>
<comment type="subcellular location">
    <subcellularLocation>
        <location evidence="1">Nucleus</location>
    </subcellularLocation>
</comment>
<dbReference type="GO" id="GO:0016180">
    <property type="term" value="P:snRNA processing"/>
    <property type="evidence" value="ECO:0007669"/>
    <property type="project" value="TreeGrafter"/>
</dbReference>
<dbReference type="VEuPathDB" id="AmoebaDB:NfTy_036080"/>
<dbReference type="EMBL" id="VFQX01000017">
    <property type="protein sequence ID" value="KAF0980705.1"/>
    <property type="molecule type" value="Genomic_DNA"/>
</dbReference>
<comment type="caution">
    <text evidence="5">The sequence shown here is derived from an EMBL/GenBank/DDBJ whole genome shotgun (WGS) entry which is preliminary data.</text>
</comment>
<evidence type="ECO:0000256" key="3">
    <source>
        <dbReference type="SAM" id="MobiDB-lite"/>
    </source>
</evidence>
<dbReference type="VEuPathDB" id="AmoebaDB:NF0027710"/>
<gene>
    <name evidence="5" type="ORF">FDP41_013188</name>
</gene>
<dbReference type="InterPro" id="IPR057412">
    <property type="entry name" value="INTS4_C"/>
</dbReference>
<feature type="domain" description="Integrator complex subunit 4/Protein SIEL C-terminal Ig-like" evidence="4">
    <location>
        <begin position="889"/>
        <end position="1035"/>
    </location>
</feature>
<dbReference type="PANTHER" id="PTHR20938:SF0">
    <property type="entry name" value="INTEGRATOR COMPLEX SUBUNIT 4"/>
    <property type="match status" value="1"/>
</dbReference>
<keyword evidence="2" id="KW-0539">Nucleus</keyword>
<keyword evidence="6" id="KW-1185">Reference proteome</keyword>
<dbReference type="OrthoDB" id="18190at2759"/>
<feature type="compositionally biased region" description="Polar residues" evidence="3">
    <location>
        <begin position="24"/>
        <end position="33"/>
    </location>
</feature>
<dbReference type="Proteomes" id="UP000444721">
    <property type="component" value="Unassembled WGS sequence"/>
</dbReference>
<evidence type="ECO:0000256" key="2">
    <source>
        <dbReference type="ARBA" id="ARBA00023242"/>
    </source>
</evidence>
<feature type="region of interest" description="Disordered" evidence="3">
    <location>
        <begin position="1"/>
        <end position="36"/>
    </location>
</feature>
<dbReference type="GeneID" id="68120403"/>
<dbReference type="PANTHER" id="PTHR20938">
    <property type="entry name" value="INTEGRATOR COMPLEX SUBUNIT 4"/>
    <property type="match status" value="1"/>
</dbReference>
<dbReference type="GO" id="GO:0032039">
    <property type="term" value="C:integrator complex"/>
    <property type="evidence" value="ECO:0007669"/>
    <property type="project" value="TreeGrafter"/>
</dbReference>
<dbReference type="InterPro" id="IPR011989">
    <property type="entry name" value="ARM-like"/>
</dbReference>
<dbReference type="InterPro" id="IPR016024">
    <property type="entry name" value="ARM-type_fold"/>
</dbReference>